<sequence>MSAPVGSPNAVEGGQPPKQPPPQQQQPPMQQQQPPPQRAVPQPSPSPMAFFQDKALLRDGSPHPMTAFLDQVGRHDSAIVCTEMIARRDSALASRMSMNEKRKELKVVYDTLAKIVCDTNTLAVTYDTIVSAAARLKLKTDAAQMLQLLADRHVPILVATLGPALVLSAALRQCVEGSMNMDDHIFVMGQEFAQWEPDLVPRKHPQEQFAVEAVEA</sequence>
<keyword evidence="3" id="KW-1185">Reference proteome</keyword>
<accession>F2UL19</accession>
<evidence type="ECO:0000313" key="2">
    <source>
        <dbReference type="EMBL" id="EGD77818.1"/>
    </source>
</evidence>
<feature type="compositionally biased region" description="Pro residues" evidence="1">
    <location>
        <begin position="33"/>
        <end position="46"/>
    </location>
</feature>
<proteinExistence type="predicted"/>
<dbReference type="AlphaFoldDB" id="F2UL19"/>
<gene>
    <name evidence="2" type="ORF">PTSG_08908</name>
</gene>
<evidence type="ECO:0000313" key="3">
    <source>
        <dbReference type="Proteomes" id="UP000007799"/>
    </source>
</evidence>
<reference evidence="2" key="1">
    <citation type="submission" date="2009-08" db="EMBL/GenBank/DDBJ databases">
        <title>Annotation of Salpingoeca rosetta.</title>
        <authorList>
            <consortium name="The Broad Institute Genome Sequencing Platform"/>
            <person name="Russ C."/>
            <person name="Cuomo C."/>
            <person name="Burger G."/>
            <person name="Gray M.W."/>
            <person name="Holland P.W.H."/>
            <person name="King N."/>
            <person name="Lang F.B.F."/>
            <person name="Roger A.J."/>
            <person name="Ruiz-Trillo I."/>
            <person name="Young S.K."/>
            <person name="Zeng Q."/>
            <person name="Gargeya S."/>
            <person name="Alvarado L."/>
            <person name="Berlin A."/>
            <person name="Chapman S.B."/>
            <person name="Chen Z."/>
            <person name="Freedman E."/>
            <person name="Gellesch M."/>
            <person name="Goldberg J."/>
            <person name="Griggs A."/>
            <person name="Gujja S."/>
            <person name="Heilman E."/>
            <person name="Heiman D."/>
            <person name="Howarth C."/>
            <person name="Mehta T."/>
            <person name="Neiman D."/>
            <person name="Pearson M."/>
            <person name="Roberts A."/>
            <person name="Saif S."/>
            <person name="Shea T."/>
            <person name="Shenoy N."/>
            <person name="Sisk P."/>
            <person name="Stolte C."/>
            <person name="Sykes S."/>
            <person name="White J."/>
            <person name="Yandava C."/>
            <person name="Haas B."/>
            <person name="Nusbaum C."/>
            <person name="Birren B."/>
        </authorList>
    </citation>
    <scope>NUCLEOTIDE SEQUENCE [LARGE SCALE GENOMIC DNA]</scope>
    <source>
        <strain evidence="2">ATCC 50818</strain>
    </source>
</reference>
<feature type="region of interest" description="Disordered" evidence="1">
    <location>
        <begin position="1"/>
        <end position="49"/>
    </location>
</feature>
<organism evidence="3">
    <name type="scientific">Salpingoeca rosetta (strain ATCC 50818 / BSB-021)</name>
    <dbReference type="NCBI Taxonomy" id="946362"/>
    <lineage>
        <taxon>Eukaryota</taxon>
        <taxon>Choanoflagellata</taxon>
        <taxon>Craspedida</taxon>
        <taxon>Salpingoecidae</taxon>
        <taxon>Salpingoeca</taxon>
    </lineage>
</organism>
<protein>
    <submittedName>
        <fullName evidence="2">Uncharacterized protein</fullName>
    </submittedName>
</protein>
<dbReference type="EMBL" id="GL832979">
    <property type="protein sequence ID" value="EGD77818.1"/>
    <property type="molecule type" value="Genomic_DNA"/>
</dbReference>
<dbReference type="Proteomes" id="UP000007799">
    <property type="component" value="Unassembled WGS sequence"/>
</dbReference>
<dbReference type="GeneID" id="16070847"/>
<name>F2UL19_SALR5</name>
<dbReference type="KEGG" id="sre:PTSG_08908"/>
<dbReference type="SUPFAM" id="SSF81995">
    <property type="entry name" value="beta-sandwich domain of Sec23/24"/>
    <property type="match status" value="1"/>
</dbReference>
<evidence type="ECO:0000256" key="1">
    <source>
        <dbReference type="SAM" id="MobiDB-lite"/>
    </source>
</evidence>
<dbReference type="RefSeq" id="XP_004990294.1">
    <property type="nucleotide sequence ID" value="XM_004990237.1"/>
</dbReference>
<dbReference type="InParanoid" id="F2UL19"/>